<feature type="transmembrane region" description="Helical" evidence="8">
    <location>
        <begin position="324"/>
        <end position="349"/>
    </location>
</feature>
<evidence type="ECO:0000256" key="6">
    <source>
        <dbReference type="ARBA" id="ARBA00023136"/>
    </source>
</evidence>
<dbReference type="PROSITE" id="PS50216">
    <property type="entry name" value="DHHC"/>
    <property type="match status" value="1"/>
</dbReference>
<feature type="transmembrane region" description="Helical" evidence="8">
    <location>
        <begin position="296"/>
        <end position="318"/>
    </location>
</feature>
<dbReference type="InterPro" id="IPR001594">
    <property type="entry name" value="Palmitoyltrfase_DHHC"/>
</dbReference>
<evidence type="ECO:0000256" key="1">
    <source>
        <dbReference type="ARBA" id="ARBA00004141"/>
    </source>
</evidence>
<comment type="caution">
    <text evidence="10">The sequence shown here is derived from an EMBL/GenBank/DDBJ whole genome shotgun (WGS) entry which is preliminary data.</text>
</comment>
<dbReference type="PANTHER" id="PTHR24161">
    <property type="entry name" value="ANK_REP_REGION DOMAIN-CONTAINING PROTEIN-RELATED"/>
    <property type="match status" value="1"/>
</dbReference>
<dbReference type="SUPFAM" id="SSF48403">
    <property type="entry name" value="Ankyrin repeat"/>
    <property type="match status" value="1"/>
</dbReference>
<gene>
    <name evidence="10" type="ORF">J8273_3270</name>
</gene>
<evidence type="ECO:0000256" key="4">
    <source>
        <dbReference type="ARBA" id="ARBA00022989"/>
    </source>
</evidence>
<dbReference type="PANTHER" id="PTHR24161:SF85">
    <property type="entry name" value="PALMITOYLTRANSFERASE HIP14"/>
    <property type="match status" value="1"/>
</dbReference>
<feature type="repeat" description="ANK" evidence="7">
    <location>
        <begin position="202"/>
        <end position="234"/>
    </location>
</feature>
<keyword evidence="8" id="KW-0808">Transferase</keyword>
<name>A0A8J6BX64_9EUKA</name>
<reference evidence="10" key="1">
    <citation type="submission" date="2021-05" db="EMBL/GenBank/DDBJ databases">
        <title>A free-living protist that lacks canonical eukaryotic 1 DNA replication and segregation systems.</title>
        <authorList>
            <person name="Salas-Leiva D.E."/>
            <person name="Tromer E.C."/>
            <person name="Curtis B.A."/>
            <person name="Jerlstrom-Hultqvist J."/>
            <person name="Kolisko M."/>
            <person name="Yi Z."/>
            <person name="Salas-Leiva J.S."/>
            <person name="Gallot-Lavallee L."/>
            <person name="Kops G.J.P.L."/>
            <person name="Archibald J.M."/>
            <person name="Simpson A.G.B."/>
            <person name="Roger A.J."/>
        </authorList>
    </citation>
    <scope>NUCLEOTIDE SEQUENCE</scope>
    <source>
        <strain evidence="10">BICM</strain>
    </source>
</reference>
<evidence type="ECO:0000259" key="9">
    <source>
        <dbReference type="Pfam" id="PF01529"/>
    </source>
</evidence>
<keyword evidence="3" id="KW-0677">Repeat</keyword>
<dbReference type="PROSITE" id="PS50297">
    <property type="entry name" value="ANK_REP_REGION"/>
    <property type="match status" value="1"/>
</dbReference>
<dbReference type="OrthoDB" id="6781668at2759"/>
<dbReference type="GO" id="GO:0016020">
    <property type="term" value="C:membrane"/>
    <property type="evidence" value="ECO:0007669"/>
    <property type="project" value="UniProtKB-SubCell"/>
</dbReference>
<dbReference type="InterPro" id="IPR002110">
    <property type="entry name" value="Ankyrin_rpt"/>
</dbReference>
<keyword evidence="6 8" id="KW-0472">Membrane</keyword>
<evidence type="ECO:0000256" key="5">
    <source>
        <dbReference type="ARBA" id="ARBA00023043"/>
    </source>
</evidence>
<dbReference type="AlphaFoldDB" id="A0A8J6BX64"/>
<dbReference type="Pfam" id="PF12796">
    <property type="entry name" value="Ank_2"/>
    <property type="match status" value="1"/>
</dbReference>
<evidence type="ECO:0000313" key="10">
    <source>
        <dbReference type="EMBL" id="KAG9393141.1"/>
    </source>
</evidence>
<dbReference type="PROSITE" id="PS50088">
    <property type="entry name" value="ANK_REPEAT"/>
    <property type="match status" value="1"/>
</dbReference>
<keyword evidence="2 8" id="KW-0812">Transmembrane</keyword>
<proteinExistence type="inferred from homology"/>
<dbReference type="Pfam" id="PF01529">
    <property type="entry name" value="DHHC"/>
    <property type="match status" value="1"/>
</dbReference>
<keyword evidence="11" id="KW-1185">Reference proteome</keyword>
<dbReference type="InterPro" id="IPR036770">
    <property type="entry name" value="Ankyrin_rpt-contain_sf"/>
</dbReference>
<feature type="transmembrane region" description="Helical" evidence="8">
    <location>
        <begin position="457"/>
        <end position="479"/>
    </location>
</feature>
<evidence type="ECO:0000256" key="3">
    <source>
        <dbReference type="ARBA" id="ARBA00022737"/>
    </source>
</evidence>
<keyword evidence="8" id="KW-0012">Acyltransferase</keyword>
<evidence type="ECO:0000256" key="2">
    <source>
        <dbReference type="ARBA" id="ARBA00022692"/>
    </source>
</evidence>
<dbReference type="Pfam" id="PF00023">
    <property type="entry name" value="Ank"/>
    <property type="match status" value="1"/>
</dbReference>
<dbReference type="EMBL" id="JAHDYR010000025">
    <property type="protein sequence ID" value="KAG9393141.1"/>
    <property type="molecule type" value="Genomic_DNA"/>
</dbReference>
<feature type="transmembrane region" description="Helical" evidence="8">
    <location>
        <begin position="417"/>
        <end position="442"/>
    </location>
</feature>
<protein>
    <recommendedName>
        <fullName evidence="8">Palmitoyltransferase</fullName>
        <ecNumber evidence="8">2.3.1.225</ecNumber>
    </recommendedName>
</protein>
<comment type="domain">
    <text evidence="8">The DHHC domain is required for palmitoyltransferase activity.</text>
</comment>
<organism evidence="10 11">
    <name type="scientific">Carpediemonas membranifera</name>
    <dbReference type="NCBI Taxonomy" id="201153"/>
    <lineage>
        <taxon>Eukaryota</taxon>
        <taxon>Metamonada</taxon>
        <taxon>Carpediemonas-like organisms</taxon>
        <taxon>Carpediemonas</taxon>
    </lineage>
</organism>
<keyword evidence="5 7" id="KW-0040">ANK repeat</keyword>
<accession>A0A8J6BX64</accession>
<feature type="domain" description="Palmitoyltransferase DHHC" evidence="9">
    <location>
        <begin position="371"/>
        <end position="507"/>
    </location>
</feature>
<evidence type="ECO:0000256" key="8">
    <source>
        <dbReference type="RuleBase" id="RU079119"/>
    </source>
</evidence>
<comment type="subcellular location">
    <subcellularLocation>
        <location evidence="1">Membrane</location>
        <topology evidence="1">Multi-pass membrane protein</topology>
    </subcellularLocation>
</comment>
<dbReference type="GO" id="GO:0019706">
    <property type="term" value="F:protein-cysteine S-palmitoyltransferase activity"/>
    <property type="evidence" value="ECO:0007669"/>
    <property type="project" value="UniProtKB-EC"/>
</dbReference>
<keyword evidence="4 8" id="KW-1133">Transmembrane helix</keyword>
<dbReference type="Gene3D" id="1.25.40.20">
    <property type="entry name" value="Ankyrin repeat-containing domain"/>
    <property type="match status" value="2"/>
</dbReference>
<evidence type="ECO:0000256" key="7">
    <source>
        <dbReference type="PROSITE-ProRule" id="PRU00023"/>
    </source>
</evidence>
<dbReference type="Proteomes" id="UP000717585">
    <property type="component" value="Unassembled WGS sequence"/>
</dbReference>
<comment type="catalytic activity">
    <reaction evidence="8">
        <text>L-cysteinyl-[protein] + hexadecanoyl-CoA = S-hexadecanoyl-L-cysteinyl-[protein] + CoA</text>
        <dbReference type="Rhea" id="RHEA:36683"/>
        <dbReference type="Rhea" id="RHEA-COMP:10131"/>
        <dbReference type="Rhea" id="RHEA-COMP:11032"/>
        <dbReference type="ChEBI" id="CHEBI:29950"/>
        <dbReference type="ChEBI" id="CHEBI:57287"/>
        <dbReference type="ChEBI" id="CHEBI:57379"/>
        <dbReference type="ChEBI" id="CHEBI:74151"/>
        <dbReference type="EC" id="2.3.1.225"/>
    </reaction>
</comment>
<sequence length="578" mass="64777">MADADKPQPVVPAAKKPSGPASLYDLAMKNEKAILEYCRANRAAVSAIDKGGCTLCHYTMLLNKINVSTELIRLGTSSFVIANNDKQRGALAGMSVFHIACKRGFHPVVHAILEEKTPEELARITQFTSATGVCGIHLAAMEGHTNIVHLIVEANPLCATLADNNGWTSLHHAAFNEHCDTISYLCTSPKIQTSVDRHSDLDGRTPLHEAARNDSPKACRLLLSHGASLTVRDDSGLSPFRLAKRMNSPHAANLLSRAAWLHYTVGLCGLRPKARSADKGGVGWRFSTRPWFRPPWVYWLVVWPPAMLYLLSMVYHLSARSWVGIAQIVTFSAAVVWFLVLLFMHTLLWRSNPGRIRPLPDTEYYAAVNAGETVCHTCRTRRLLRAKHCASCGVCVHRMDHHCLWVGNCIGAHNHRLFMAFLVFQQGFNVISAFALVVLVFLDPMLYQITWTWQGVLWAIGSMIFKYFITIATFIYLLASTIPVLSLCKNHLKQISVNITTNEGMNREKYPHMALTSPTHKFSPFNDGCMPNIGQFIRGYGMWRRADVSEEWDARLKAMRVERIRKMMADVRQADNKV</sequence>
<evidence type="ECO:0000313" key="11">
    <source>
        <dbReference type="Proteomes" id="UP000717585"/>
    </source>
</evidence>
<comment type="similarity">
    <text evidence="8">Belongs to the DHHC palmitoyltransferase family.</text>
</comment>
<dbReference type="SMART" id="SM00248">
    <property type="entry name" value="ANK"/>
    <property type="match status" value="5"/>
</dbReference>
<dbReference type="EC" id="2.3.1.225" evidence="8"/>